<sequence length="97" mass="10388">MSGGRWLRVPVGDEASRWRTVGAGRTVLAVARTVTSAGRLLEILPLFRSDPRVQVLFTVAAGSAFDDGVGDFLRGVQARTVPWSQAVETPFHLAVPG</sequence>
<name>A0ABR9LS69_9ACTN</name>
<comment type="caution">
    <text evidence="1">The sequence shown here is derived from an EMBL/GenBank/DDBJ whole genome shotgun (WGS) entry which is preliminary data.</text>
</comment>
<accession>A0ABR9LS69</accession>
<dbReference type="RefSeq" id="WP_192784576.1">
    <property type="nucleotide sequence ID" value="NZ_JADBEK010000001.1"/>
</dbReference>
<keyword evidence="2" id="KW-1185">Reference proteome</keyword>
<evidence type="ECO:0000313" key="2">
    <source>
        <dbReference type="Proteomes" id="UP000633509"/>
    </source>
</evidence>
<reference evidence="1 2" key="1">
    <citation type="submission" date="2020-10" db="EMBL/GenBank/DDBJ databases">
        <title>Sequencing the genomes of 1000 actinobacteria strains.</title>
        <authorList>
            <person name="Klenk H.-P."/>
        </authorList>
    </citation>
    <scope>NUCLEOTIDE SEQUENCE [LARGE SCALE GENOMIC DNA]</scope>
    <source>
        <strain evidence="1 2">DSM 43173</strain>
    </source>
</reference>
<protein>
    <submittedName>
        <fullName evidence="1">Uncharacterized protein</fullName>
    </submittedName>
</protein>
<proteinExistence type="predicted"/>
<organism evidence="1 2">
    <name type="scientific">Nonomuraea angiospora</name>
    <dbReference type="NCBI Taxonomy" id="46172"/>
    <lineage>
        <taxon>Bacteria</taxon>
        <taxon>Bacillati</taxon>
        <taxon>Actinomycetota</taxon>
        <taxon>Actinomycetes</taxon>
        <taxon>Streptosporangiales</taxon>
        <taxon>Streptosporangiaceae</taxon>
        <taxon>Nonomuraea</taxon>
    </lineage>
</organism>
<gene>
    <name evidence="1" type="ORF">H4W80_001745</name>
</gene>
<dbReference type="EMBL" id="JADBEK010000001">
    <property type="protein sequence ID" value="MBE1583487.1"/>
    <property type="molecule type" value="Genomic_DNA"/>
</dbReference>
<evidence type="ECO:0000313" key="1">
    <source>
        <dbReference type="EMBL" id="MBE1583487.1"/>
    </source>
</evidence>
<dbReference type="Proteomes" id="UP000633509">
    <property type="component" value="Unassembled WGS sequence"/>
</dbReference>